<dbReference type="RefSeq" id="WP_296943151.1">
    <property type="nucleotide sequence ID" value="NZ_LT599032.1"/>
</dbReference>
<reference evidence="5" key="1">
    <citation type="submission" date="2016-04" db="EMBL/GenBank/DDBJ databases">
        <authorList>
            <person name="Evans L.H."/>
            <person name="Alamgir A."/>
            <person name="Owens N."/>
            <person name="Weber N.D."/>
            <person name="Virtaneva K."/>
            <person name="Barbian K."/>
            <person name="Babar A."/>
            <person name="Rosenke K."/>
        </authorList>
    </citation>
    <scope>NUCLEOTIDE SEQUENCE</scope>
    <source>
        <strain evidence="5">86-1</strain>
    </source>
</reference>
<evidence type="ECO:0000259" key="3">
    <source>
        <dbReference type="Pfam" id="PF10091"/>
    </source>
</evidence>
<dbReference type="Pfam" id="PF13205">
    <property type="entry name" value="Big_5"/>
    <property type="match status" value="1"/>
</dbReference>
<evidence type="ECO:0000259" key="4">
    <source>
        <dbReference type="Pfam" id="PF13205"/>
    </source>
</evidence>
<gene>
    <name evidence="5" type="ORF">KL86DYS1_30959</name>
</gene>
<feature type="chain" id="PRO_5012013151" description="Glycoamylase-like domain-containing protein" evidence="2">
    <location>
        <begin position="21"/>
        <end position="551"/>
    </location>
</feature>
<sequence>MKILLNSLFFIFFLSSVSCSSDSEDAVPIQEFKLDAVTIDGKTNQDLYVDVNPTSSIFLKFSDQIDQATIIENIKIKEQSGQFLTITPVYDGHYTIEIKGESVLKSYTKYELLIYPNLKSKSGNKILTGKTYSISTTIDLTDKFPRISDEELLDKVQSQTFKYFWDFGHPVSGMARERTTSGDVVTTGGTGFGVMAMIAAAERGFISKNDALSRIQKIVTFLDTKCTSYHGAFAHWVNGTTGATYPFSQYDNGADLVETALLFQGLLTARQYFKSSDAGEAQLRSDITRLWEAIEWTWFQKGGENVLYWHWSPDYGWQMNLKIAGWNESLIVYALAAASPTYPISAEVYKQGWERNGAFANSKSYYGYTLPLGTEYGGPLFFSHYSFLGINPKDLKDQYTDYWTQNRNHTLINYNYCLTNPKGYGGYSADCWGLTASDGNNGYSAHSPTNDKGVIAPTAALSSMPYTPEESMRALHFFYYKLGDKLWSDYGFVDAFNLSEQWYDNQHIAIDQGPIVVMIENHRTGLLWSLFMADTEIKDGLKKLGFQSPDI</sequence>
<feature type="domain" description="Glycoamylase-like" evidence="3">
    <location>
        <begin position="322"/>
        <end position="533"/>
    </location>
</feature>
<evidence type="ECO:0000256" key="1">
    <source>
        <dbReference type="ARBA" id="ARBA00022729"/>
    </source>
</evidence>
<organism evidence="5">
    <name type="scientific">uncultured Dysgonomonas sp</name>
    <dbReference type="NCBI Taxonomy" id="206096"/>
    <lineage>
        <taxon>Bacteria</taxon>
        <taxon>Pseudomonadati</taxon>
        <taxon>Bacteroidota</taxon>
        <taxon>Bacteroidia</taxon>
        <taxon>Bacteroidales</taxon>
        <taxon>Dysgonomonadaceae</taxon>
        <taxon>Dysgonomonas</taxon>
        <taxon>environmental samples</taxon>
    </lineage>
</organism>
<evidence type="ECO:0008006" key="6">
    <source>
        <dbReference type="Google" id="ProtNLM"/>
    </source>
</evidence>
<name>A0A212JZI9_9BACT</name>
<evidence type="ECO:0000256" key="2">
    <source>
        <dbReference type="SAM" id="SignalP"/>
    </source>
</evidence>
<feature type="domain" description="SbsA Ig-like" evidence="4">
    <location>
        <begin position="42"/>
        <end position="133"/>
    </location>
</feature>
<dbReference type="Pfam" id="PF10091">
    <property type="entry name" value="Glycoamylase"/>
    <property type="match status" value="1"/>
</dbReference>
<dbReference type="InterPro" id="IPR032812">
    <property type="entry name" value="SbsA_Ig"/>
</dbReference>
<dbReference type="Gene3D" id="1.50.10.140">
    <property type="match status" value="1"/>
</dbReference>
<dbReference type="PROSITE" id="PS51257">
    <property type="entry name" value="PROKAR_LIPOPROTEIN"/>
    <property type="match status" value="1"/>
</dbReference>
<dbReference type="InterPro" id="IPR019282">
    <property type="entry name" value="Glycoamylase-like_cons_dom"/>
</dbReference>
<dbReference type="EMBL" id="FLUM01000003">
    <property type="protein sequence ID" value="SBW04884.1"/>
    <property type="molecule type" value="Genomic_DNA"/>
</dbReference>
<accession>A0A212JZI9</accession>
<dbReference type="AlphaFoldDB" id="A0A212JZI9"/>
<keyword evidence="1 2" id="KW-0732">Signal</keyword>
<feature type="signal peptide" evidence="2">
    <location>
        <begin position="1"/>
        <end position="20"/>
    </location>
</feature>
<evidence type="ECO:0000313" key="5">
    <source>
        <dbReference type="EMBL" id="SBW04884.1"/>
    </source>
</evidence>
<proteinExistence type="predicted"/>
<protein>
    <recommendedName>
        <fullName evidence="6">Glycoamylase-like domain-containing protein</fullName>
    </recommendedName>
</protein>